<reference evidence="4" key="1">
    <citation type="submission" date="2016-12" db="EMBL/GenBank/DDBJ databases">
        <title>An insight into the sialome and mialome of the sand fly, Nyssomyia neivai.</title>
        <authorList>
            <person name="Sebastian V."/>
            <person name="Goulart T.M."/>
            <person name="Oliveira W."/>
            <person name="Calvo E."/>
            <person name="Oliveira L.F."/>
            <person name="Pinto M.C."/>
            <person name="Rosselino A.M."/>
            <person name="Ribeiro J.M."/>
        </authorList>
    </citation>
    <scope>NUCLEOTIDE SEQUENCE</scope>
</reference>
<feature type="compositionally biased region" description="Basic and acidic residues" evidence="3">
    <location>
        <begin position="10"/>
        <end position="20"/>
    </location>
</feature>
<dbReference type="PANTHER" id="PTHR24200:SF11">
    <property type="entry name" value="TOUCAN, ISOFORM A"/>
    <property type="match status" value="1"/>
</dbReference>
<dbReference type="EMBL" id="GFDF01000331">
    <property type="protein sequence ID" value="JAV13753.1"/>
    <property type="molecule type" value="Transcribed_RNA"/>
</dbReference>
<dbReference type="AlphaFoldDB" id="A0A1L8E4U4"/>
<proteinExistence type="predicted"/>
<evidence type="ECO:0000256" key="1">
    <source>
        <dbReference type="ARBA" id="ARBA00023054"/>
    </source>
</evidence>
<feature type="region of interest" description="Disordered" evidence="3">
    <location>
        <begin position="805"/>
        <end position="986"/>
    </location>
</feature>
<dbReference type="GO" id="GO:0005737">
    <property type="term" value="C:cytoplasm"/>
    <property type="evidence" value="ECO:0007669"/>
    <property type="project" value="TreeGrafter"/>
</dbReference>
<name>A0A1L8E4U4_9DIPT</name>
<feature type="compositionally biased region" description="Low complexity" evidence="3">
    <location>
        <begin position="258"/>
        <end position="275"/>
    </location>
</feature>
<feature type="region of interest" description="Disordered" evidence="3">
    <location>
        <begin position="183"/>
        <end position="283"/>
    </location>
</feature>
<feature type="compositionally biased region" description="Low complexity" evidence="3">
    <location>
        <begin position="961"/>
        <end position="980"/>
    </location>
</feature>
<protein>
    <submittedName>
        <fullName evidence="4">Putative microtubule-associated tumor suppressor 1</fullName>
    </submittedName>
</protein>
<dbReference type="InterPro" id="IPR051293">
    <property type="entry name" value="MTUS1/CCDC69"/>
</dbReference>
<evidence type="ECO:0000313" key="4">
    <source>
        <dbReference type="EMBL" id="JAV13753.1"/>
    </source>
</evidence>
<dbReference type="GO" id="GO:0005634">
    <property type="term" value="C:nucleus"/>
    <property type="evidence" value="ECO:0007669"/>
    <property type="project" value="TreeGrafter"/>
</dbReference>
<sequence length="1027" mass="113839">MESSGIFTDAENRDDNRQVDNDMSPDGSTDTLQSNGTECNSQKRPSTSQSPTSPSQPSQVMPVCEEKPPEAVEAVSVESRGVSGSDMGDKRSVKKVTPNRKHIKSEVGKCREIRRANTIASRSPSDMENQENKVPKKLKPPNKWDGVMNKIAEGKTSGKTKLNINEVKSKVFCGIARGATKISATSTEHNSPKRPTIVAKRGRTYSKDSQQSSQSDLSVSGGGCSPKLQPKTPILSRTAKKRDVRTITASPSDLGPPNKTTGTNVRNTRVNNVPPKRSPTLVAQQSLPATVPDATKGSPPAKRMVQRRQQISLQPQPKQPLKDHNRLAGVVPLATKAPAGAVNQQKVAPGRQQPTKNGPIGGPITENGFPGSHPAQVSAKISKTNGILPERVSQCHDLTHANRGFEALGVVIQYLVHSLDAFSMPTLKLNHERTTRKLLETRIALDETRTMCQELQVRLTEQEVREVQLRDEHHSEKQQMESHLMDVETRFRSYVTESEERRGVHEVQLKDAKTREMDLVQRINELSLRENELRDKVVASEEEFGEKLRLGAMRERDLQEKTQQLQRQLDETKVHADTRERELQERVDLLQDEITVLRHTRAAGTPQRQRTTSTQVLQDEVESLRCVLELKQSEISELRKHNQELQRSSDELSATMIKLSGTESRVEDLQVQLESRVNEEKDLLARNKMLQESYAREVKNCSRLVLHNEELQWKLKHNSEKFSRTLTELSKSYHEASSCSSRGKDASRANGDQQRLLECFEMEDVTPPTSPVMKGIVEKSDSVSWVLEMEDESAEALASRVVRRAGSFRASSQDKATKRTKCHGNALSQSASAASILHQQQPDTPRIRSQSVSHRASSGRNLARSNSVQTPTSSSRIEWREPAFTSSPLPGKVSPPKDSGPKKKRSNLITCDTSALTPRTERARLQLPKHSSVHDLQNLHPKESAGEAMVSGSNSEDEASSVDSSSAVSSSEECSSNSASPTNRRLRLGDFMMQKIVASLGAAAEGSTPMEVAWQEDGEQYATESIV</sequence>
<feature type="coiled-coil region" evidence="2">
    <location>
        <begin position="445"/>
        <end position="472"/>
    </location>
</feature>
<feature type="compositionally biased region" description="Low complexity" evidence="3">
    <location>
        <begin position="826"/>
        <end position="841"/>
    </location>
</feature>
<accession>A0A1L8E4U4</accession>
<feature type="compositionally biased region" description="Low complexity" evidence="3">
    <location>
        <begin position="45"/>
        <end position="59"/>
    </location>
</feature>
<evidence type="ECO:0000256" key="2">
    <source>
        <dbReference type="SAM" id="Coils"/>
    </source>
</evidence>
<feature type="compositionally biased region" description="Polar residues" evidence="3">
    <location>
        <begin position="907"/>
        <end position="917"/>
    </location>
</feature>
<feature type="compositionally biased region" description="Polar residues" evidence="3">
    <location>
        <begin position="847"/>
        <end position="876"/>
    </location>
</feature>
<keyword evidence="1 2" id="KW-0175">Coiled coil</keyword>
<feature type="compositionally biased region" description="Basic and acidic residues" evidence="3">
    <location>
        <begin position="104"/>
        <end position="115"/>
    </location>
</feature>
<evidence type="ECO:0000256" key="3">
    <source>
        <dbReference type="SAM" id="MobiDB-lite"/>
    </source>
</evidence>
<feature type="compositionally biased region" description="Polar residues" evidence="3">
    <location>
        <begin position="118"/>
        <end position="127"/>
    </location>
</feature>
<feature type="compositionally biased region" description="Basic residues" evidence="3">
    <location>
        <begin position="92"/>
        <end position="103"/>
    </location>
</feature>
<organism evidence="4">
    <name type="scientific">Nyssomyia neivai</name>
    <dbReference type="NCBI Taxonomy" id="330878"/>
    <lineage>
        <taxon>Eukaryota</taxon>
        <taxon>Metazoa</taxon>
        <taxon>Ecdysozoa</taxon>
        <taxon>Arthropoda</taxon>
        <taxon>Hexapoda</taxon>
        <taxon>Insecta</taxon>
        <taxon>Pterygota</taxon>
        <taxon>Neoptera</taxon>
        <taxon>Endopterygota</taxon>
        <taxon>Diptera</taxon>
        <taxon>Nematocera</taxon>
        <taxon>Psychodoidea</taxon>
        <taxon>Psychodidae</taxon>
        <taxon>Nyssomyia</taxon>
    </lineage>
</organism>
<feature type="region of interest" description="Disordered" evidence="3">
    <location>
        <begin position="1"/>
        <end position="146"/>
    </location>
</feature>
<dbReference type="PANTHER" id="PTHR24200">
    <property type="entry name" value="TOUCAN, ISOFORM A"/>
    <property type="match status" value="1"/>
</dbReference>
<feature type="compositionally biased region" description="Low complexity" evidence="3">
    <location>
        <begin position="207"/>
        <end position="219"/>
    </location>
</feature>
<feature type="coiled-coil region" evidence="2">
    <location>
        <begin position="628"/>
        <end position="655"/>
    </location>
</feature>
<feature type="compositionally biased region" description="Polar residues" evidence="3">
    <location>
        <begin position="26"/>
        <end position="44"/>
    </location>
</feature>
<dbReference type="GO" id="GO:0008017">
    <property type="term" value="F:microtubule binding"/>
    <property type="evidence" value="ECO:0007669"/>
    <property type="project" value="TreeGrafter"/>
</dbReference>
<feature type="coiled-coil region" evidence="2">
    <location>
        <begin position="523"/>
        <end position="600"/>
    </location>
</feature>